<dbReference type="PANTHER" id="PTHR13533">
    <property type="entry name" value="N-ACETYLNEURAMINATE 9-O-ACETYLTRANSFERASE"/>
    <property type="match status" value="1"/>
</dbReference>
<comment type="similarity">
    <text evidence="2">Belongs to the PC-esterase family. CASD1 subfamily.</text>
</comment>
<dbReference type="GO" id="GO:0016740">
    <property type="term" value="F:transferase activity"/>
    <property type="evidence" value="ECO:0007669"/>
    <property type="project" value="UniProtKB-KW"/>
</dbReference>
<comment type="caution">
    <text evidence="10">The sequence shown here is derived from an EMBL/GenBank/DDBJ whole genome shotgun (WGS) entry which is preliminary data.</text>
</comment>
<evidence type="ECO:0000256" key="7">
    <source>
        <dbReference type="ARBA" id="ARBA00023180"/>
    </source>
</evidence>
<feature type="transmembrane region" description="Helical" evidence="8">
    <location>
        <begin position="645"/>
        <end position="663"/>
    </location>
</feature>
<dbReference type="OrthoDB" id="1932925at2759"/>
<sequence length="905" mass="104813">MELQEPAIESMQLIWRHEYFDRFKRLLFGILLFVVSFRGIQHALLGSKPCFSMFENGFVDADGMWQPSNCLAYRYYPSTVLRCHRRASKKMISNEIFFLGDSDLVPLFYQFASYVTQTGEPGAEVVDWGESENITKVPDRVVNLCFFYHTRMTDEVLTLLRQWTQRRAITPKTGDFTATKTACMQNVPSLVIVSLGKEEEIKLINQSSYETFYKTVAKIARTSKATPIIWMLQSCWEEVTQFVFLSHNNLQLAKDSPINIPLSSSKEDIKTKQRIDKFNSILSESLNGCSRQDGGSEATHILIVKAHQKIEGVLKIKSNGREIAVIQLLIAAPIQKRNQDSKPPRQRMRQSTCCKSPNLMSTSQYRLFLLISICFIATFLCFLWDKYSSFYRPQDKRLAESGTVLGEGGQRMWICIAEKQRFSLFSFTRFYEFVFLLSRMGAVLIYFYICDRTTMFGKTHKDPESFWLRGEVLCLTVLGLLSIRSSKHTDFNNLDVTREWKGWMQLYIVTYHFACGHSVVNGYISVRYLVSAYLFLSAYGHTCYFWRKYAQTGGESQDGTNVAFKCIKEIWPLVRRYLEVMYRMNLFAVVLCFMMNQKYMFYYFVPLISFWFTYLSVTMPLFFQILMRKDDAGGLDIDRAKLCRFVVKLAAFALMVLAPIELLHRTPSLFGRIFFTPPLRGIFTIYETWEHKKSSQEPWLFRWSLDRYTLAFGMIFTVFLKWCQQFLGTDVLPNALEETSRSQATSHKQSTWNSVAVGLTILGLTVTVAVAVSVYSCRDKTSAILLHPYICIIPILAYMSMRNALLPVRTRYSAFFAWCGDISLELYLVQFHVWMSNNSYGILYLVPNFPFVNFALISATLLCVSHEVHYLTVKLQRYIVPDSPTELLFKGLSIWLLYLFLSVKI</sequence>
<feature type="transmembrane region" description="Helical" evidence="8">
    <location>
        <begin position="365"/>
        <end position="384"/>
    </location>
</feature>
<evidence type="ECO:0000256" key="6">
    <source>
        <dbReference type="ARBA" id="ARBA00023136"/>
    </source>
</evidence>
<dbReference type="GO" id="GO:0005794">
    <property type="term" value="C:Golgi apparatus"/>
    <property type="evidence" value="ECO:0007669"/>
    <property type="project" value="UniProtKB-ARBA"/>
</dbReference>
<comment type="subcellular location">
    <subcellularLocation>
        <location evidence="1">Membrane</location>
        <topology evidence="1">Multi-pass membrane protein</topology>
    </subcellularLocation>
</comment>
<feature type="transmembrane region" description="Helical" evidence="8">
    <location>
        <begin position="812"/>
        <end position="829"/>
    </location>
</feature>
<gene>
    <name evidence="10" type="ORF">CSKR_106531</name>
</gene>
<protein>
    <submittedName>
        <fullName evidence="10">N-acetylneuraminate 9-O-acetyltransferase, variant 2</fullName>
    </submittedName>
</protein>
<reference evidence="10 11" key="2">
    <citation type="journal article" date="2021" name="Genomics">
        <title>High-quality reference genome for Clonorchis sinensis.</title>
        <authorList>
            <person name="Young N.D."/>
            <person name="Stroehlein A.J."/>
            <person name="Kinkar L."/>
            <person name="Wang T."/>
            <person name="Sohn W.M."/>
            <person name="Chang B.C.H."/>
            <person name="Kaur P."/>
            <person name="Weisz D."/>
            <person name="Dudchenko O."/>
            <person name="Aiden E.L."/>
            <person name="Korhonen P.K."/>
            <person name="Gasser R.B."/>
        </authorList>
    </citation>
    <scope>NUCLEOTIDE SEQUENCE [LARGE SCALE GENOMIC DNA]</scope>
    <source>
        <strain evidence="10">Cs-k2</strain>
    </source>
</reference>
<name>A0A8T1MZA6_CLOSI</name>
<keyword evidence="4 8" id="KW-0812">Transmembrane</keyword>
<evidence type="ECO:0000256" key="2">
    <source>
        <dbReference type="ARBA" id="ARBA00010666"/>
    </source>
</evidence>
<dbReference type="GO" id="GO:0005975">
    <property type="term" value="P:carbohydrate metabolic process"/>
    <property type="evidence" value="ECO:0007669"/>
    <property type="project" value="UniProtKB-ARBA"/>
</dbReference>
<feature type="transmembrane region" description="Helical" evidence="8">
    <location>
        <begin position="430"/>
        <end position="449"/>
    </location>
</feature>
<accession>A0A8T1MZA6</accession>
<reference evidence="10 11" key="1">
    <citation type="journal article" date="2018" name="Biotechnol. Adv.">
        <title>Improved genomic resources and new bioinformatic workflow for the carcinogenic parasite Clonorchis sinensis: Biotechnological implications.</title>
        <authorList>
            <person name="Wang D."/>
            <person name="Korhonen P.K."/>
            <person name="Gasser R.B."/>
            <person name="Young N.D."/>
        </authorList>
    </citation>
    <scope>NUCLEOTIDE SEQUENCE [LARGE SCALE GENOMIC DNA]</scope>
    <source>
        <strain evidence="10">Cs-k2</strain>
    </source>
</reference>
<feature type="transmembrane region" description="Helical" evidence="8">
    <location>
        <begin position="530"/>
        <end position="546"/>
    </location>
</feature>
<dbReference type="Proteomes" id="UP000286415">
    <property type="component" value="Unassembled WGS sequence"/>
</dbReference>
<keyword evidence="6 8" id="KW-0472">Membrane</keyword>
<feature type="transmembrane region" description="Helical" evidence="8">
    <location>
        <begin position="602"/>
        <end position="625"/>
    </location>
</feature>
<dbReference type="AlphaFoldDB" id="A0A8T1MZA6"/>
<evidence type="ECO:0000313" key="11">
    <source>
        <dbReference type="Proteomes" id="UP000286415"/>
    </source>
</evidence>
<feature type="transmembrane region" description="Helical" evidence="8">
    <location>
        <begin position="26"/>
        <end position="45"/>
    </location>
</feature>
<organism evidence="10 11">
    <name type="scientific">Clonorchis sinensis</name>
    <name type="common">Chinese liver fluke</name>
    <dbReference type="NCBI Taxonomy" id="79923"/>
    <lineage>
        <taxon>Eukaryota</taxon>
        <taxon>Metazoa</taxon>
        <taxon>Spiralia</taxon>
        <taxon>Lophotrochozoa</taxon>
        <taxon>Platyhelminthes</taxon>
        <taxon>Trematoda</taxon>
        <taxon>Digenea</taxon>
        <taxon>Opisthorchiida</taxon>
        <taxon>Opisthorchiata</taxon>
        <taxon>Opisthorchiidae</taxon>
        <taxon>Clonorchis</taxon>
    </lineage>
</organism>
<evidence type="ECO:0000256" key="1">
    <source>
        <dbReference type="ARBA" id="ARBA00004141"/>
    </source>
</evidence>
<evidence type="ECO:0000256" key="8">
    <source>
        <dbReference type="SAM" id="Phobius"/>
    </source>
</evidence>
<dbReference type="Pfam" id="PF07779">
    <property type="entry name" value="Cas1_AcylT"/>
    <property type="match status" value="1"/>
</dbReference>
<evidence type="ECO:0000256" key="3">
    <source>
        <dbReference type="ARBA" id="ARBA00022679"/>
    </source>
</evidence>
<feature type="transmembrane region" description="Helical" evidence="8">
    <location>
        <begin position="782"/>
        <end position="800"/>
    </location>
</feature>
<evidence type="ECO:0000256" key="5">
    <source>
        <dbReference type="ARBA" id="ARBA00022989"/>
    </source>
</evidence>
<keyword evidence="11" id="KW-1185">Reference proteome</keyword>
<feature type="domain" description="Cas1p 10 TM acyl transferase" evidence="9">
    <location>
        <begin position="348"/>
        <end position="886"/>
    </location>
</feature>
<dbReference type="GO" id="GO:0016020">
    <property type="term" value="C:membrane"/>
    <property type="evidence" value="ECO:0007669"/>
    <property type="project" value="UniProtKB-SubCell"/>
</dbReference>
<keyword evidence="7" id="KW-0325">Glycoprotein</keyword>
<feature type="transmembrane region" description="Helical" evidence="8">
    <location>
        <begin position="841"/>
        <end position="867"/>
    </location>
</feature>
<keyword evidence="5 8" id="KW-1133">Transmembrane helix</keyword>
<evidence type="ECO:0000313" key="10">
    <source>
        <dbReference type="EMBL" id="KAG5454268.1"/>
    </source>
</evidence>
<feature type="transmembrane region" description="Helical" evidence="8">
    <location>
        <begin position="755"/>
        <end position="775"/>
    </location>
</feature>
<dbReference type="EMBL" id="NIRI02000010">
    <property type="protein sequence ID" value="KAG5454268.1"/>
    <property type="molecule type" value="Genomic_DNA"/>
</dbReference>
<dbReference type="InterPro" id="IPR012419">
    <property type="entry name" value="Cas1_AcylTrans_dom"/>
</dbReference>
<evidence type="ECO:0000256" key="4">
    <source>
        <dbReference type="ARBA" id="ARBA00022692"/>
    </source>
</evidence>
<evidence type="ECO:0000259" key="9">
    <source>
        <dbReference type="Pfam" id="PF07779"/>
    </source>
</evidence>
<dbReference type="PANTHER" id="PTHR13533:SF1">
    <property type="entry name" value="N-ACETYLNEURAMINATE 9-O-ACETYLTRANSFERASE"/>
    <property type="match status" value="1"/>
</dbReference>
<keyword evidence="3" id="KW-0808">Transferase</keyword>
<proteinExistence type="inferred from homology"/>